<dbReference type="eggNOG" id="KOG1721">
    <property type="taxonomic scope" value="Eukaryota"/>
</dbReference>
<gene>
    <name evidence="10" type="primary">Dwil\GK12990</name>
    <name evidence="10" type="ORF">Dwil_GK12990</name>
</gene>
<dbReference type="InterPro" id="IPR013087">
    <property type="entry name" value="Znf_C2H2_type"/>
</dbReference>
<keyword evidence="6" id="KW-0539">Nucleus</keyword>
<dbReference type="AlphaFoldDB" id="B4NHU3"/>
<feature type="domain" description="C2H2-type" evidence="9">
    <location>
        <begin position="439"/>
        <end position="466"/>
    </location>
</feature>
<sequence length="1271" mass="145721">MEGMDLWTSMFSNDFEEGEESEQYGNGTGTGVKPSADTDDIMAEAYDGDEGVDDDDDLMEMEDNGEMEATEEEGRNGKQKGPEPDDDAIFDFELEPIVSIAEHPTTPLGPAGPTSASVRPMHRNSLPAGGSISGRPKEMRLSGVQMRPTTSQINATDEHGVPINYELGVIYICPACGAEFRQQDQWKRHMNQMHQFNTRRGLNFVAMDKLYQRCLECNKRIAMHSRENLLKHKFTHLPYRCTKCYLCKREYKYRQDLMVHLRMVHCEEIVNMMRGGYSAAGRKTRVREPRTERKEFCPEDDDAIEVRNEVLEPDLDDSSFVVSSTSLVEEEQPQNSTPQPLSAKRKRSHPSGNGSGGATELCEDYIHYMCPDCGTECENHAQWSQHIEFVHDYVSRRGLNFRSVDMQMQCLECKQIVTPNTIKTLRAHKFSHLPQPEWLRCKLCYKSYTEHHELVTHLLKHHNLETLIPADGQDEQLLCAPDDDGGDGGEMIFDDADEVRRRGGRISSDDIYEPHIDYLCPQCGKEFMEKKHWRTHVVQVHGMNDIAKLNFEIISERQLKCTECEKIITNAYGIQNAQQHRITHLPFKAYARCRKCHKTYTDRKGLVKHLATYHRVGWETGRKSGVSGDAPLAPKQPRKQIVTVANETYEIIYLDEEPSNVEENDFGEQMQADDDEYAPAPPPPPVPPPNPPPTRFKCSDCGSIHTTQMALKMHIREEHGLRESKNISKKNTESKDEKKRSSASSASSTHTPNATSMRSPGTTIEQNYIFLCPSCGEEYKTQFEWRRHINESHNFDKREYLNMRQLDKYRYQCTQCKDIVCNSKLKGLQDHHFRHLPYRLYLKCLVCGTCYNHKPNIAAHLRTRHNIFERETPWREQRNKPQYAYVQSKDSADKEKRSQRAESPVASSSSSSVSAMGSSRTLKPQPGGLPTRPAGLNTLEDSISYHNAVDLDFITYYCPKCNQNFDSHAFWRKHIVEQHNFNCREGLNFRQIDNHHYLCLECYKRVTVTHTKGAIGQLQSHKFRHLPYRSFKCLTCNGEFVRKQMFFKHLNRDTNRCDNRPSGPDAPVIDDDDQEGAPGAGGEVVTVEDEEVDPSAYRLMCPQCGDNIDTSSKAVWREHINIYHGLGKKELLHMRKIGDDLYRCYDCDEELQTKKLRVLQQHRFRHLPYAAYIRCLLCENPEGDDAIDAAAGLHSMRELQQHIREHHPAIEDNDEQMQNVRQQAAEEEGDEDSHLETETAASTGSGNGPYMPLPPHLLDDADDFEEQYLLG</sequence>
<feature type="region of interest" description="Disordered" evidence="8">
    <location>
        <begin position="879"/>
        <end position="935"/>
    </location>
</feature>
<evidence type="ECO:0000313" key="11">
    <source>
        <dbReference type="Proteomes" id="UP000007798"/>
    </source>
</evidence>
<protein>
    <recommendedName>
        <fullName evidence="9">C2H2-type domain-containing protein</fullName>
    </recommendedName>
</protein>
<keyword evidence="2" id="KW-0479">Metal-binding</keyword>
<name>B4NHU3_DROWI</name>
<feature type="domain" description="C2H2-type" evidence="9">
    <location>
        <begin position="518"/>
        <end position="541"/>
    </location>
</feature>
<evidence type="ECO:0000256" key="7">
    <source>
        <dbReference type="PROSITE-ProRule" id="PRU00042"/>
    </source>
</evidence>
<feature type="region of interest" description="Disordered" evidence="8">
    <location>
        <begin position="1"/>
        <end position="87"/>
    </location>
</feature>
<keyword evidence="4 7" id="KW-0863">Zinc-finger</keyword>
<feature type="compositionally biased region" description="Low complexity" evidence="8">
    <location>
        <begin position="903"/>
        <end position="919"/>
    </location>
</feature>
<feature type="compositionally biased region" description="Basic and acidic residues" evidence="8">
    <location>
        <begin position="890"/>
        <end position="900"/>
    </location>
</feature>
<evidence type="ECO:0000256" key="6">
    <source>
        <dbReference type="ARBA" id="ARBA00023242"/>
    </source>
</evidence>
<keyword evidence="5" id="KW-0862">Zinc</keyword>
<feature type="domain" description="C2H2-type" evidence="9">
    <location>
        <begin position="239"/>
        <end position="268"/>
    </location>
</feature>
<dbReference type="OMA" id="QWVLQFH"/>
<keyword evidence="3" id="KW-0677">Repeat</keyword>
<dbReference type="OrthoDB" id="3069995at2759"/>
<evidence type="ECO:0000256" key="5">
    <source>
        <dbReference type="ARBA" id="ARBA00022833"/>
    </source>
</evidence>
<dbReference type="SMART" id="SM00355">
    <property type="entry name" value="ZnF_C2H2"/>
    <property type="match status" value="18"/>
</dbReference>
<evidence type="ECO:0000313" key="10">
    <source>
        <dbReference type="EMBL" id="EDW84703.1"/>
    </source>
</evidence>
<dbReference type="InterPro" id="IPR050888">
    <property type="entry name" value="ZnF_C2H2-type_TF"/>
</dbReference>
<dbReference type="KEGG" id="dwi:6650800"/>
<dbReference type="PROSITE" id="PS00028">
    <property type="entry name" value="ZINC_FINGER_C2H2_1"/>
    <property type="match status" value="9"/>
</dbReference>
<feature type="compositionally biased region" description="Basic and acidic residues" evidence="8">
    <location>
        <begin position="72"/>
        <end position="83"/>
    </location>
</feature>
<evidence type="ECO:0000256" key="8">
    <source>
        <dbReference type="SAM" id="MobiDB-lite"/>
    </source>
</evidence>
<feature type="compositionally biased region" description="Basic and acidic residues" evidence="8">
    <location>
        <begin position="716"/>
        <end position="740"/>
    </location>
</feature>
<feature type="region of interest" description="Disordered" evidence="8">
    <location>
        <begin position="324"/>
        <end position="356"/>
    </location>
</feature>
<dbReference type="Gene3D" id="3.30.160.60">
    <property type="entry name" value="Classic Zinc Finger"/>
    <property type="match status" value="3"/>
</dbReference>
<feature type="compositionally biased region" description="Acidic residues" evidence="8">
    <location>
        <begin position="1260"/>
        <end position="1271"/>
    </location>
</feature>
<reference evidence="10 11" key="1">
    <citation type="journal article" date="2007" name="Nature">
        <title>Evolution of genes and genomes on the Drosophila phylogeny.</title>
        <authorList>
            <consortium name="Drosophila 12 Genomes Consortium"/>
            <person name="Clark A.G."/>
            <person name="Eisen M.B."/>
            <person name="Smith D.R."/>
            <person name="Bergman C.M."/>
            <person name="Oliver B."/>
            <person name="Markow T.A."/>
            <person name="Kaufman T.C."/>
            <person name="Kellis M."/>
            <person name="Gelbart W."/>
            <person name="Iyer V.N."/>
            <person name="Pollard D.A."/>
            <person name="Sackton T.B."/>
            <person name="Larracuente A.M."/>
            <person name="Singh N.D."/>
            <person name="Abad J.P."/>
            <person name="Abt D.N."/>
            <person name="Adryan B."/>
            <person name="Aguade M."/>
            <person name="Akashi H."/>
            <person name="Anderson W.W."/>
            <person name="Aquadro C.F."/>
            <person name="Ardell D.H."/>
            <person name="Arguello R."/>
            <person name="Artieri C.G."/>
            <person name="Barbash D.A."/>
            <person name="Barker D."/>
            <person name="Barsanti P."/>
            <person name="Batterham P."/>
            <person name="Batzoglou S."/>
            <person name="Begun D."/>
            <person name="Bhutkar A."/>
            <person name="Blanco E."/>
            <person name="Bosak S.A."/>
            <person name="Bradley R.K."/>
            <person name="Brand A.D."/>
            <person name="Brent M.R."/>
            <person name="Brooks A.N."/>
            <person name="Brown R.H."/>
            <person name="Butlin R.K."/>
            <person name="Caggese C."/>
            <person name="Calvi B.R."/>
            <person name="Bernardo de Carvalho A."/>
            <person name="Caspi A."/>
            <person name="Castrezana S."/>
            <person name="Celniker S.E."/>
            <person name="Chang J.L."/>
            <person name="Chapple C."/>
            <person name="Chatterji S."/>
            <person name="Chinwalla A."/>
            <person name="Civetta A."/>
            <person name="Clifton S.W."/>
            <person name="Comeron J.M."/>
            <person name="Costello J.C."/>
            <person name="Coyne J.A."/>
            <person name="Daub J."/>
            <person name="David R.G."/>
            <person name="Delcher A.L."/>
            <person name="Delehaunty K."/>
            <person name="Do C.B."/>
            <person name="Ebling H."/>
            <person name="Edwards K."/>
            <person name="Eickbush T."/>
            <person name="Evans J.D."/>
            <person name="Filipski A."/>
            <person name="Findeiss S."/>
            <person name="Freyhult E."/>
            <person name="Fulton L."/>
            <person name="Fulton R."/>
            <person name="Garcia A.C."/>
            <person name="Gardiner A."/>
            <person name="Garfield D.A."/>
            <person name="Garvin B.E."/>
            <person name="Gibson G."/>
            <person name="Gilbert D."/>
            <person name="Gnerre S."/>
            <person name="Godfrey J."/>
            <person name="Good R."/>
            <person name="Gotea V."/>
            <person name="Gravely B."/>
            <person name="Greenberg A.J."/>
            <person name="Griffiths-Jones S."/>
            <person name="Gross S."/>
            <person name="Guigo R."/>
            <person name="Gustafson E.A."/>
            <person name="Haerty W."/>
            <person name="Hahn M.W."/>
            <person name="Halligan D.L."/>
            <person name="Halpern A.L."/>
            <person name="Halter G.M."/>
            <person name="Han M.V."/>
            <person name="Heger A."/>
            <person name="Hillier L."/>
            <person name="Hinrichs A.S."/>
            <person name="Holmes I."/>
            <person name="Hoskins R.A."/>
            <person name="Hubisz M.J."/>
            <person name="Hultmark D."/>
            <person name="Huntley M.A."/>
            <person name="Jaffe D.B."/>
            <person name="Jagadeeshan S."/>
            <person name="Jeck W.R."/>
            <person name="Johnson J."/>
            <person name="Jones C.D."/>
            <person name="Jordan W.C."/>
            <person name="Karpen G.H."/>
            <person name="Kataoka E."/>
            <person name="Keightley P.D."/>
            <person name="Kheradpour P."/>
            <person name="Kirkness E.F."/>
            <person name="Koerich L.B."/>
            <person name="Kristiansen K."/>
            <person name="Kudrna D."/>
            <person name="Kulathinal R.J."/>
            <person name="Kumar S."/>
            <person name="Kwok R."/>
            <person name="Lander E."/>
            <person name="Langley C.H."/>
            <person name="Lapoint R."/>
            <person name="Lazzaro B.P."/>
            <person name="Lee S.J."/>
            <person name="Levesque L."/>
            <person name="Li R."/>
            <person name="Lin C.F."/>
            <person name="Lin M.F."/>
            <person name="Lindblad-Toh K."/>
            <person name="Llopart A."/>
            <person name="Long M."/>
            <person name="Low L."/>
            <person name="Lozovsky E."/>
            <person name="Lu J."/>
            <person name="Luo M."/>
            <person name="Machado C.A."/>
            <person name="Makalowski W."/>
            <person name="Marzo M."/>
            <person name="Matsuda M."/>
            <person name="Matzkin L."/>
            <person name="McAllister B."/>
            <person name="McBride C.S."/>
            <person name="McKernan B."/>
            <person name="McKernan K."/>
            <person name="Mendez-Lago M."/>
            <person name="Minx P."/>
            <person name="Mollenhauer M.U."/>
            <person name="Montooth K."/>
            <person name="Mount S.M."/>
            <person name="Mu X."/>
            <person name="Myers E."/>
            <person name="Negre B."/>
            <person name="Newfeld S."/>
            <person name="Nielsen R."/>
            <person name="Noor M.A."/>
            <person name="O'Grady P."/>
            <person name="Pachter L."/>
            <person name="Papaceit M."/>
            <person name="Parisi M.J."/>
            <person name="Parisi M."/>
            <person name="Parts L."/>
            <person name="Pedersen J.S."/>
            <person name="Pesole G."/>
            <person name="Phillippy A.M."/>
            <person name="Ponting C.P."/>
            <person name="Pop M."/>
            <person name="Porcelli D."/>
            <person name="Powell J.R."/>
            <person name="Prohaska S."/>
            <person name="Pruitt K."/>
            <person name="Puig M."/>
            <person name="Quesneville H."/>
            <person name="Ram K.R."/>
            <person name="Rand D."/>
            <person name="Rasmussen M.D."/>
            <person name="Reed L.K."/>
            <person name="Reenan R."/>
            <person name="Reily A."/>
            <person name="Remington K.A."/>
            <person name="Rieger T.T."/>
            <person name="Ritchie M.G."/>
            <person name="Robin C."/>
            <person name="Rogers Y.H."/>
            <person name="Rohde C."/>
            <person name="Rozas J."/>
            <person name="Rubenfield M.J."/>
            <person name="Ruiz A."/>
            <person name="Russo S."/>
            <person name="Salzberg S.L."/>
            <person name="Sanchez-Gracia A."/>
            <person name="Saranga D.J."/>
            <person name="Sato H."/>
            <person name="Schaeffer S.W."/>
            <person name="Schatz M.C."/>
            <person name="Schlenke T."/>
            <person name="Schwartz R."/>
            <person name="Segarra C."/>
            <person name="Singh R.S."/>
            <person name="Sirot L."/>
            <person name="Sirota M."/>
            <person name="Sisneros N.B."/>
            <person name="Smith C.D."/>
            <person name="Smith T.F."/>
            <person name="Spieth J."/>
            <person name="Stage D.E."/>
            <person name="Stark A."/>
            <person name="Stephan W."/>
            <person name="Strausberg R.L."/>
            <person name="Strempel S."/>
            <person name="Sturgill D."/>
            <person name="Sutton G."/>
            <person name="Sutton G.G."/>
            <person name="Tao W."/>
            <person name="Teichmann S."/>
            <person name="Tobari Y.N."/>
            <person name="Tomimura Y."/>
            <person name="Tsolas J.M."/>
            <person name="Valente V.L."/>
            <person name="Venter E."/>
            <person name="Venter J.C."/>
            <person name="Vicario S."/>
            <person name="Vieira F.G."/>
            <person name="Vilella A.J."/>
            <person name="Villasante A."/>
            <person name="Walenz B."/>
            <person name="Wang J."/>
            <person name="Wasserman M."/>
            <person name="Watts T."/>
            <person name="Wilson D."/>
            <person name="Wilson R.K."/>
            <person name="Wing R.A."/>
            <person name="Wolfner M.F."/>
            <person name="Wong A."/>
            <person name="Wong G.K."/>
            <person name="Wu C.I."/>
            <person name="Wu G."/>
            <person name="Yamamoto D."/>
            <person name="Yang H.P."/>
            <person name="Yang S.P."/>
            <person name="Yorke J.A."/>
            <person name="Yoshida K."/>
            <person name="Zdobnov E."/>
            <person name="Zhang P."/>
            <person name="Zhang Y."/>
            <person name="Zimin A.V."/>
            <person name="Baldwin J."/>
            <person name="Abdouelleil A."/>
            <person name="Abdulkadir J."/>
            <person name="Abebe A."/>
            <person name="Abera B."/>
            <person name="Abreu J."/>
            <person name="Acer S.C."/>
            <person name="Aftuck L."/>
            <person name="Alexander A."/>
            <person name="An P."/>
            <person name="Anderson E."/>
            <person name="Anderson S."/>
            <person name="Arachi H."/>
            <person name="Azer M."/>
            <person name="Bachantsang P."/>
            <person name="Barry A."/>
            <person name="Bayul T."/>
            <person name="Berlin A."/>
            <person name="Bessette D."/>
            <person name="Bloom T."/>
            <person name="Blye J."/>
            <person name="Boguslavskiy L."/>
            <person name="Bonnet C."/>
            <person name="Boukhgalter B."/>
            <person name="Bourzgui I."/>
            <person name="Brown A."/>
            <person name="Cahill P."/>
            <person name="Channer S."/>
            <person name="Cheshatsang Y."/>
            <person name="Chuda L."/>
            <person name="Citroen M."/>
            <person name="Collymore A."/>
            <person name="Cooke P."/>
            <person name="Costello M."/>
            <person name="D'Aco K."/>
            <person name="Daza R."/>
            <person name="De Haan G."/>
            <person name="DeGray S."/>
            <person name="DeMaso C."/>
            <person name="Dhargay N."/>
            <person name="Dooley K."/>
            <person name="Dooley E."/>
            <person name="Doricent M."/>
            <person name="Dorje P."/>
            <person name="Dorjee K."/>
            <person name="Dupes A."/>
            <person name="Elong R."/>
            <person name="Falk J."/>
            <person name="Farina A."/>
            <person name="Faro S."/>
            <person name="Ferguson D."/>
            <person name="Fisher S."/>
            <person name="Foley C.D."/>
            <person name="Franke A."/>
            <person name="Friedrich D."/>
            <person name="Gadbois L."/>
            <person name="Gearin G."/>
            <person name="Gearin C.R."/>
            <person name="Giannoukos G."/>
            <person name="Goode T."/>
            <person name="Graham J."/>
            <person name="Grandbois E."/>
            <person name="Grewal S."/>
            <person name="Gyaltsen K."/>
            <person name="Hafez N."/>
            <person name="Hagos B."/>
            <person name="Hall J."/>
            <person name="Henson C."/>
            <person name="Hollinger A."/>
            <person name="Honan T."/>
            <person name="Huard M.D."/>
            <person name="Hughes L."/>
            <person name="Hurhula B."/>
            <person name="Husby M.E."/>
            <person name="Kamat A."/>
            <person name="Kanga B."/>
            <person name="Kashin S."/>
            <person name="Khazanovich D."/>
            <person name="Kisner P."/>
            <person name="Lance K."/>
            <person name="Lara M."/>
            <person name="Lee W."/>
            <person name="Lennon N."/>
            <person name="Letendre F."/>
            <person name="LeVine R."/>
            <person name="Lipovsky A."/>
            <person name="Liu X."/>
            <person name="Liu J."/>
            <person name="Liu S."/>
            <person name="Lokyitsang T."/>
            <person name="Lokyitsang Y."/>
            <person name="Lubonja R."/>
            <person name="Lui A."/>
            <person name="MacDonald P."/>
            <person name="Magnisalis V."/>
            <person name="Maru K."/>
            <person name="Matthews C."/>
            <person name="McCusker W."/>
            <person name="McDonough S."/>
            <person name="Mehta T."/>
            <person name="Meldrim J."/>
            <person name="Meneus L."/>
            <person name="Mihai O."/>
            <person name="Mihalev A."/>
            <person name="Mihova T."/>
            <person name="Mittelman R."/>
            <person name="Mlenga V."/>
            <person name="Montmayeur A."/>
            <person name="Mulrain L."/>
            <person name="Navidi A."/>
            <person name="Naylor J."/>
            <person name="Negash T."/>
            <person name="Nguyen T."/>
            <person name="Nguyen N."/>
            <person name="Nicol R."/>
            <person name="Norbu C."/>
            <person name="Norbu N."/>
            <person name="Novod N."/>
            <person name="O'Neill B."/>
            <person name="Osman S."/>
            <person name="Markiewicz E."/>
            <person name="Oyono O.L."/>
            <person name="Patti C."/>
            <person name="Phunkhang P."/>
            <person name="Pierre F."/>
            <person name="Priest M."/>
            <person name="Raghuraman S."/>
            <person name="Rege F."/>
            <person name="Reyes R."/>
            <person name="Rise C."/>
            <person name="Rogov P."/>
            <person name="Ross K."/>
            <person name="Ryan E."/>
            <person name="Settipalli S."/>
            <person name="Shea T."/>
            <person name="Sherpa N."/>
            <person name="Shi L."/>
            <person name="Shih D."/>
            <person name="Sparrow T."/>
            <person name="Spaulding J."/>
            <person name="Stalker J."/>
            <person name="Stange-Thomann N."/>
            <person name="Stavropoulos S."/>
            <person name="Stone C."/>
            <person name="Strader C."/>
            <person name="Tesfaye S."/>
            <person name="Thomson T."/>
            <person name="Thoulutsang Y."/>
            <person name="Thoulutsang D."/>
            <person name="Topham K."/>
            <person name="Topping I."/>
            <person name="Tsamla T."/>
            <person name="Vassiliev H."/>
            <person name="Vo A."/>
            <person name="Wangchuk T."/>
            <person name="Wangdi T."/>
            <person name="Weiand M."/>
            <person name="Wilkinson J."/>
            <person name="Wilson A."/>
            <person name="Yadav S."/>
            <person name="Young G."/>
            <person name="Yu Q."/>
            <person name="Zembek L."/>
            <person name="Zhong D."/>
            <person name="Zimmer A."/>
            <person name="Zwirko Z."/>
            <person name="Jaffe D.B."/>
            <person name="Alvarez P."/>
            <person name="Brockman W."/>
            <person name="Butler J."/>
            <person name="Chin C."/>
            <person name="Gnerre S."/>
            <person name="Grabherr M."/>
            <person name="Kleber M."/>
            <person name="Mauceli E."/>
            <person name="MacCallum I."/>
        </authorList>
    </citation>
    <scope>NUCLEOTIDE SEQUENCE [LARGE SCALE GENOMIC DNA]</scope>
    <source>
        <strain evidence="11">Tucson 14030-0811.24</strain>
    </source>
</reference>
<feature type="compositionally biased region" description="Polar residues" evidence="8">
    <location>
        <begin position="324"/>
        <end position="340"/>
    </location>
</feature>
<feature type="region of interest" description="Disordered" evidence="8">
    <location>
        <begin position="716"/>
        <end position="760"/>
    </location>
</feature>
<dbReference type="GO" id="GO:0008270">
    <property type="term" value="F:zinc ion binding"/>
    <property type="evidence" value="ECO:0007669"/>
    <property type="project" value="UniProtKB-KW"/>
</dbReference>
<dbReference type="GO" id="GO:0005634">
    <property type="term" value="C:nucleus"/>
    <property type="evidence" value="ECO:0007669"/>
    <property type="project" value="UniProtKB-SubCell"/>
</dbReference>
<dbReference type="PhylomeDB" id="B4NHU3"/>
<feature type="region of interest" description="Disordered" evidence="8">
    <location>
        <begin position="673"/>
        <end position="701"/>
    </location>
</feature>
<evidence type="ECO:0000259" key="9">
    <source>
        <dbReference type="PROSITE" id="PS50157"/>
    </source>
</evidence>
<feature type="compositionally biased region" description="Acidic residues" evidence="8">
    <location>
        <begin position="37"/>
        <end position="71"/>
    </location>
</feature>
<feature type="compositionally biased region" description="Pro residues" evidence="8">
    <location>
        <begin position="679"/>
        <end position="694"/>
    </location>
</feature>
<proteinExistence type="predicted"/>
<dbReference type="HOGENOM" id="CLU_281634_0_0_1"/>
<feature type="domain" description="C2H2-type" evidence="9">
    <location>
        <begin position="696"/>
        <end position="724"/>
    </location>
</feature>
<evidence type="ECO:0000256" key="2">
    <source>
        <dbReference type="ARBA" id="ARBA00022723"/>
    </source>
</evidence>
<feature type="region of interest" description="Disordered" evidence="8">
    <location>
        <begin position="1058"/>
        <end position="1084"/>
    </location>
</feature>
<dbReference type="EMBL" id="CH964272">
    <property type="protein sequence ID" value="EDW84703.1"/>
    <property type="molecule type" value="Genomic_DNA"/>
</dbReference>
<dbReference type="Proteomes" id="UP000007798">
    <property type="component" value="Unassembled WGS sequence"/>
</dbReference>
<accession>B4NHU3</accession>
<feature type="domain" description="C2H2-type" evidence="9">
    <location>
        <begin position="770"/>
        <end position="798"/>
    </location>
</feature>
<evidence type="ECO:0000256" key="4">
    <source>
        <dbReference type="ARBA" id="ARBA00022771"/>
    </source>
</evidence>
<dbReference type="PANTHER" id="PTHR24406">
    <property type="entry name" value="TRANSCRIPTIONAL REPRESSOR CTCFL-RELATED"/>
    <property type="match status" value="1"/>
</dbReference>
<evidence type="ECO:0000256" key="3">
    <source>
        <dbReference type="ARBA" id="ARBA00022737"/>
    </source>
</evidence>
<feature type="region of interest" description="Disordered" evidence="8">
    <location>
        <begin position="1209"/>
        <end position="1271"/>
    </location>
</feature>
<dbReference type="FunCoup" id="B4NHU3">
    <property type="interactions" value="499"/>
</dbReference>
<dbReference type="InParanoid" id="B4NHU3"/>
<dbReference type="Pfam" id="PF00096">
    <property type="entry name" value="zf-C2H2"/>
    <property type="match status" value="1"/>
</dbReference>
<dbReference type="PROSITE" id="PS50157">
    <property type="entry name" value="ZINC_FINGER_C2H2_2"/>
    <property type="match status" value="6"/>
</dbReference>
<organism evidence="10 11">
    <name type="scientific">Drosophila willistoni</name>
    <name type="common">Fruit fly</name>
    <dbReference type="NCBI Taxonomy" id="7260"/>
    <lineage>
        <taxon>Eukaryota</taxon>
        <taxon>Metazoa</taxon>
        <taxon>Ecdysozoa</taxon>
        <taxon>Arthropoda</taxon>
        <taxon>Hexapoda</taxon>
        <taxon>Insecta</taxon>
        <taxon>Pterygota</taxon>
        <taxon>Neoptera</taxon>
        <taxon>Endopterygota</taxon>
        <taxon>Diptera</taxon>
        <taxon>Brachycera</taxon>
        <taxon>Muscomorpha</taxon>
        <taxon>Ephydroidea</taxon>
        <taxon>Drosophilidae</taxon>
        <taxon>Drosophila</taxon>
        <taxon>Sophophora</taxon>
    </lineage>
</organism>
<evidence type="ECO:0000256" key="1">
    <source>
        <dbReference type="ARBA" id="ARBA00004123"/>
    </source>
</evidence>
<keyword evidence="11" id="KW-1185">Reference proteome</keyword>
<feature type="domain" description="C2H2-type" evidence="9">
    <location>
        <begin position="171"/>
        <end position="194"/>
    </location>
</feature>
<comment type="subcellular location">
    <subcellularLocation>
        <location evidence="1">Nucleus</location>
    </subcellularLocation>
</comment>
<feature type="compositionally biased region" description="Low complexity" evidence="8">
    <location>
        <begin position="742"/>
        <end position="756"/>
    </location>
</feature>